<dbReference type="AlphaFoldDB" id="A0A061AUN5"/>
<evidence type="ECO:0000313" key="2">
    <source>
        <dbReference type="EMBL" id="CDR40888.1"/>
    </source>
</evidence>
<proteinExistence type="predicted"/>
<organism evidence="2">
    <name type="scientific">Rhodotorula toruloides</name>
    <name type="common">Yeast</name>
    <name type="synonym">Rhodosporidium toruloides</name>
    <dbReference type="NCBI Taxonomy" id="5286"/>
    <lineage>
        <taxon>Eukaryota</taxon>
        <taxon>Fungi</taxon>
        <taxon>Dikarya</taxon>
        <taxon>Basidiomycota</taxon>
        <taxon>Pucciniomycotina</taxon>
        <taxon>Microbotryomycetes</taxon>
        <taxon>Sporidiobolales</taxon>
        <taxon>Sporidiobolaceae</taxon>
        <taxon>Rhodotorula</taxon>
    </lineage>
</organism>
<feature type="compositionally biased region" description="Polar residues" evidence="1">
    <location>
        <begin position="64"/>
        <end position="80"/>
    </location>
</feature>
<accession>A0A061AUN5</accession>
<feature type="region of interest" description="Disordered" evidence="1">
    <location>
        <begin position="46"/>
        <end position="80"/>
    </location>
</feature>
<feature type="region of interest" description="Disordered" evidence="1">
    <location>
        <begin position="1"/>
        <end position="21"/>
    </location>
</feature>
<feature type="region of interest" description="Disordered" evidence="1">
    <location>
        <begin position="126"/>
        <end position="172"/>
    </location>
</feature>
<protein>
    <submittedName>
        <fullName evidence="2">RHTO0S05e08372g1_1</fullName>
    </submittedName>
</protein>
<name>A0A061AUN5_RHOTO</name>
<dbReference type="OrthoDB" id="10416602at2759"/>
<dbReference type="EMBL" id="LK052940">
    <property type="protein sequence ID" value="CDR40888.1"/>
    <property type="molecule type" value="Genomic_DNA"/>
</dbReference>
<reference evidence="2" key="1">
    <citation type="journal article" date="2014" name="Genome Announc.">
        <title>Draft genome sequence of Rhodosporidium toruloides CECT1137, an oleaginous yeast of biotechnological interest.</title>
        <authorList>
            <person name="Morin N."/>
            <person name="Calcas X."/>
            <person name="Devillers H."/>
            <person name="Durrens P."/>
            <person name="Sherman D.J."/>
            <person name="Nicaud J.-M."/>
            <person name="Neuveglise C."/>
        </authorList>
    </citation>
    <scope>NUCLEOTIDE SEQUENCE</scope>
    <source>
        <strain evidence="2">CECT1137</strain>
    </source>
</reference>
<sequence length="172" mass="18465">MARRERRPSEHWVGNVNESSASLAVSNSLRLRLAAHERLLDYAHDRLRPNSDWPNREQRPPEATSPTPSQSLRSPNTYTGRAQRTGMVYYVCPNCGNRTAEYSESMVHYNACDVVRVRTVNSPPGSTVGFSAGAGKEGQQTGGGTGGGTGSSEASSAGSVTPANREGEAKKE</sequence>
<feature type="compositionally biased region" description="Gly residues" evidence="1">
    <location>
        <begin position="140"/>
        <end position="150"/>
    </location>
</feature>
<evidence type="ECO:0000256" key="1">
    <source>
        <dbReference type="SAM" id="MobiDB-lite"/>
    </source>
</evidence>
<gene>
    <name evidence="2" type="ORF">RHTO0S_05e08372g</name>
</gene>
<feature type="compositionally biased region" description="Basic and acidic residues" evidence="1">
    <location>
        <begin position="46"/>
        <end position="60"/>
    </location>
</feature>